<accession>A0ABP4ISC2</accession>
<organism evidence="2 3">
    <name type="scientific">Pseudonocardia kongjuensis</name>
    <dbReference type="NCBI Taxonomy" id="102227"/>
    <lineage>
        <taxon>Bacteria</taxon>
        <taxon>Bacillati</taxon>
        <taxon>Actinomycetota</taxon>
        <taxon>Actinomycetes</taxon>
        <taxon>Pseudonocardiales</taxon>
        <taxon>Pseudonocardiaceae</taxon>
        <taxon>Pseudonocardia</taxon>
    </lineage>
</organism>
<protein>
    <submittedName>
        <fullName evidence="2">Uncharacterized protein</fullName>
    </submittedName>
</protein>
<dbReference type="EMBL" id="BAAAJK010000036">
    <property type="protein sequence ID" value="GAA1397760.1"/>
    <property type="molecule type" value="Genomic_DNA"/>
</dbReference>
<evidence type="ECO:0000313" key="2">
    <source>
        <dbReference type="EMBL" id="GAA1397760.1"/>
    </source>
</evidence>
<keyword evidence="3" id="KW-1185">Reference proteome</keyword>
<sequence length="64" mass="6451">MSETPDAYDGTAGAPAAVEVTAMFSSAVLVTTPGAAQFGAVRRPEAAVTSCPRNRAAANTRLPT</sequence>
<name>A0ABP4ISC2_9PSEU</name>
<evidence type="ECO:0000256" key="1">
    <source>
        <dbReference type="SAM" id="MobiDB-lite"/>
    </source>
</evidence>
<evidence type="ECO:0000313" key="3">
    <source>
        <dbReference type="Proteomes" id="UP001501414"/>
    </source>
</evidence>
<feature type="region of interest" description="Disordered" evidence="1">
    <location>
        <begin position="43"/>
        <end position="64"/>
    </location>
</feature>
<proteinExistence type="predicted"/>
<dbReference type="Proteomes" id="UP001501414">
    <property type="component" value="Unassembled WGS sequence"/>
</dbReference>
<comment type="caution">
    <text evidence="2">The sequence shown here is derived from an EMBL/GenBank/DDBJ whole genome shotgun (WGS) entry which is preliminary data.</text>
</comment>
<gene>
    <name evidence="2" type="ORF">GCM10009613_50850</name>
</gene>
<reference evidence="3" key="1">
    <citation type="journal article" date="2019" name="Int. J. Syst. Evol. Microbiol.">
        <title>The Global Catalogue of Microorganisms (GCM) 10K type strain sequencing project: providing services to taxonomists for standard genome sequencing and annotation.</title>
        <authorList>
            <consortium name="The Broad Institute Genomics Platform"/>
            <consortium name="The Broad Institute Genome Sequencing Center for Infectious Disease"/>
            <person name="Wu L."/>
            <person name="Ma J."/>
        </authorList>
    </citation>
    <scope>NUCLEOTIDE SEQUENCE [LARGE SCALE GENOMIC DNA]</scope>
    <source>
        <strain evidence="3">JCM 11896</strain>
    </source>
</reference>